<proteinExistence type="predicted"/>
<sequence length="58" mass="6560">MAQSFQLLGQIYALALSINRCNQFQNESFATVHFQVQGAPQLGYTKTTRLQAFLQNSH</sequence>
<reference evidence="1" key="2">
    <citation type="journal article" date="2015" name="Fish Shellfish Immunol.">
        <title>Early steps in the European eel (Anguilla anguilla)-Vibrio vulnificus interaction in the gills: Role of the RtxA13 toxin.</title>
        <authorList>
            <person name="Callol A."/>
            <person name="Pajuelo D."/>
            <person name="Ebbesson L."/>
            <person name="Teles M."/>
            <person name="MacKenzie S."/>
            <person name="Amaro C."/>
        </authorList>
    </citation>
    <scope>NUCLEOTIDE SEQUENCE</scope>
</reference>
<protein>
    <submittedName>
        <fullName evidence="1">Uncharacterized protein</fullName>
    </submittedName>
</protein>
<accession>A0A0E9SW39</accession>
<evidence type="ECO:0000313" key="1">
    <source>
        <dbReference type="EMBL" id="JAH45516.1"/>
    </source>
</evidence>
<organism evidence="1">
    <name type="scientific">Anguilla anguilla</name>
    <name type="common">European freshwater eel</name>
    <name type="synonym">Muraena anguilla</name>
    <dbReference type="NCBI Taxonomy" id="7936"/>
    <lineage>
        <taxon>Eukaryota</taxon>
        <taxon>Metazoa</taxon>
        <taxon>Chordata</taxon>
        <taxon>Craniata</taxon>
        <taxon>Vertebrata</taxon>
        <taxon>Euteleostomi</taxon>
        <taxon>Actinopterygii</taxon>
        <taxon>Neopterygii</taxon>
        <taxon>Teleostei</taxon>
        <taxon>Anguilliformes</taxon>
        <taxon>Anguillidae</taxon>
        <taxon>Anguilla</taxon>
    </lineage>
</organism>
<dbReference type="AlphaFoldDB" id="A0A0E9SW39"/>
<reference evidence="1" key="1">
    <citation type="submission" date="2014-11" db="EMBL/GenBank/DDBJ databases">
        <authorList>
            <person name="Amaro Gonzalez C."/>
        </authorList>
    </citation>
    <scope>NUCLEOTIDE SEQUENCE</scope>
</reference>
<dbReference type="EMBL" id="GBXM01063061">
    <property type="protein sequence ID" value="JAH45516.1"/>
    <property type="molecule type" value="Transcribed_RNA"/>
</dbReference>
<name>A0A0E9SW39_ANGAN</name>